<dbReference type="AlphaFoldDB" id="A0A9P0P622"/>
<sequence length="42" mass="4999">MWMPKLSWFLETHFLKVTGSFSNVHHKKTYIDILKLTQGTMC</sequence>
<accession>A0A9P0P622</accession>
<dbReference type="EMBL" id="CAKOFQ010006738">
    <property type="protein sequence ID" value="CAH1966819.1"/>
    <property type="molecule type" value="Genomic_DNA"/>
</dbReference>
<name>A0A9P0P622_ACAOB</name>
<keyword evidence="2" id="KW-1185">Reference proteome</keyword>
<gene>
    <name evidence="1" type="ORF">ACAOBT_LOCUS7053</name>
</gene>
<evidence type="ECO:0000313" key="2">
    <source>
        <dbReference type="Proteomes" id="UP001152888"/>
    </source>
</evidence>
<evidence type="ECO:0000313" key="1">
    <source>
        <dbReference type="EMBL" id="CAH1966819.1"/>
    </source>
</evidence>
<reference evidence="1" key="1">
    <citation type="submission" date="2022-03" db="EMBL/GenBank/DDBJ databases">
        <authorList>
            <person name="Sayadi A."/>
        </authorList>
    </citation>
    <scope>NUCLEOTIDE SEQUENCE</scope>
</reference>
<organism evidence="1 2">
    <name type="scientific">Acanthoscelides obtectus</name>
    <name type="common">Bean weevil</name>
    <name type="synonym">Bruchus obtectus</name>
    <dbReference type="NCBI Taxonomy" id="200917"/>
    <lineage>
        <taxon>Eukaryota</taxon>
        <taxon>Metazoa</taxon>
        <taxon>Ecdysozoa</taxon>
        <taxon>Arthropoda</taxon>
        <taxon>Hexapoda</taxon>
        <taxon>Insecta</taxon>
        <taxon>Pterygota</taxon>
        <taxon>Neoptera</taxon>
        <taxon>Endopterygota</taxon>
        <taxon>Coleoptera</taxon>
        <taxon>Polyphaga</taxon>
        <taxon>Cucujiformia</taxon>
        <taxon>Chrysomeloidea</taxon>
        <taxon>Chrysomelidae</taxon>
        <taxon>Bruchinae</taxon>
        <taxon>Bruchini</taxon>
        <taxon>Acanthoscelides</taxon>
    </lineage>
</organism>
<proteinExistence type="predicted"/>
<comment type="caution">
    <text evidence="1">The sequence shown here is derived from an EMBL/GenBank/DDBJ whole genome shotgun (WGS) entry which is preliminary data.</text>
</comment>
<protein>
    <submittedName>
        <fullName evidence="1">Uncharacterized protein</fullName>
    </submittedName>
</protein>
<dbReference type="Proteomes" id="UP001152888">
    <property type="component" value="Unassembled WGS sequence"/>
</dbReference>